<evidence type="ECO:0000313" key="2">
    <source>
        <dbReference type="EMBL" id="CCC69866.1"/>
    </source>
</evidence>
<dbReference type="InParanoid" id="G0VE75"/>
<keyword evidence="3" id="KW-1185">Reference proteome</keyword>
<dbReference type="Proteomes" id="UP000001640">
    <property type="component" value="Chromosome 4"/>
</dbReference>
<dbReference type="GeneID" id="96903472"/>
<name>G0VE75_NAUCA</name>
<dbReference type="AlphaFoldDB" id="G0VE75"/>
<feature type="compositionally biased region" description="Basic residues" evidence="1">
    <location>
        <begin position="29"/>
        <end position="45"/>
    </location>
</feature>
<dbReference type="RefSeq" id="XP_003676227.1">
    <property type="nucleotide sequence ID" value="XM_003676179.1"/>
</dbReference>
<protein>
    <submittedName>
        <fullName evidence="2">Uncharacterized protein</fullName>
    </submittedName>
</protein>
<feature type="region of interest" description="Disordered" evidence="1">
    <location>
        <begin position="22"/>
        <end position="80"/>
    </location>
</feature>
<evidence type="ECO:0000313" key="3">
    <source>
        <dbReference type="Proteomes" id="UP000001640"/>
    </source>
</evidence>
<reference key="2">
    <citation type="submission" date="2011-08" db="EMBL/GenBank/DDBJ databases">
        <title>Genome sequence of Naumovozyma castellii.</title>
        <authorList>
            <person name="Gordon J.L."/>
            <person name="Armisen D."/>
            <person name="Proux-Wera E."/>
            <person name="OhEigeartaigh S.S."/>
            <person name="Byrne K.P."/>
            <person name="Wolfe K.H."/>
        </authorList>
    </citation>
    <scope>NUCLEOTIDE SEQUENCE</scope>
    <source>
        <strain>Type strain:CBS 4309</strain>
    </source>
</reference>
<organism evidence="2 3">
    <name type="scientific">Naumovozyma castellii</name>
    <name type="common">Yeast</name>
    <name type="synonym">Saccharomyces castellii</name>
    <dbReference type="NCBI Taxonomy" id="27288"/>
    <lineage>
        <taxon>Eukaryota</taxon>
        <taxon>Fungi</taxon>
        <taxon>Dikarya</taxon>
        <taxon>Ascomycota</taxon>
        <taxon>Saccharomycotina</taxon>
        <taxon>Saccharomycetes</taxon>
        <taxon>Saccharomycetales</taxon>
        <taxon>Saccharomycetaceae</taxon>
        <taxon>Naumovozyma</taxon>
    </lineage>
</organism>
<feature type="compositionally biased region" description="Basic and acidic residues" evidence="1">
    <location>
        <begin position="63"/>
        <end position="77"/>
    </location>
</feature>
<gene>
    <name evidence="2" type="primary">NCAS0D02850</name>
    <name evidence="2" type="ordered locus">NCAS_0D02850</name>
</gene>
<reference evidence="2 3" key="1">
    <citation type="journal article" date="2011" name="Proc. Natl. Acad. Sci. U.S.A.">
        <title>Evolutionary erosion of yeast sex chromosomes by mating-type switching accidents.</title>
        <authorList>
            <person name="Gordon J.L."/>
            <person name="Armisen D."/>
            <person name="Proux-Wera E."/>
            <person name="Oheigeartaigh S.S."/>
            <person name="Byrne K.P."/>
            <person name="Wolfe K.H."/>
        </authorList>
    </citation>
    <scope>NUCLEOTIDE SEQUENCE [LARGE SCALE GENOMIC DNA]</scope>
    <source>
        <strain evidence="3">ATCC 76901 / BCRC 22586 / CBS 4309 / NBRC 1992 / NRRL Y-12630</strain>
    </source>
</reference>
<accession>G0VE75</accession>
<evidence type="ECO:0000256" key="1">
    <source>
        <dbReference type="SAM" id="MobiDB-lite"/>
    </source>
</evidence>
<proteinExistence type="predicted"/>
<dbReference type="EMBL" id="HE576755">
    <property type="protein sequence ID" value="CCC69866.1"/>
    <property type="molecule type" value="Genomic_DNA"/>
</dbReference>
<sequence>MKLIIVDPSTCKKDDLKLTDRESEGVAKALKRNKRAKSRRIKHNKSITFQRYDPNDPFCQEGGHQRAEHRGHEESNYLEKSSPKYLLKDPLIIKSDPQYKSNGAVLLSSRRLLNTIEARNMFHLSFVNTSKQNINSLENNISESLIKQRTYEPEKGISFYLKDQEEEMVPSFVVGHVPKKNGSDEYLSKSGIKKVAGEATSLNSPDKNSAPTSISDILPFKTRIFDSNTVTTTRRLSRVPNIRKCSSFKFKLIRK</sequence>
<dbReference type="KEGG" id="ncs:NCAS_0D02850"/>
<dbReference type="HOGENOM" id="CLU_1090248_0_0_1"/>